<dbReference type="Proteomes" id="UP000789525">
    <property type="component" value="Unassembled WGS sequence"/>
</dbReference>
<gene>
    <name evidence="1" type="ORF">ACOLOM_LOCUS7834</name>
</gene>
<sequence length="101" mass="11303">MSELRRMATDYALVVHLNDIPPVLRWLQWFSILKYLLEALAVNEVGSGLQIVDVLQGVPVNVSAQLIMNLVSTFVRSLLVPFLTLGSVVRIWSQQLLSDLA</sequence>
<evidence type="ECO:0000313" key="1">
    <source>
        <dbReference type="EMBL" id="CAG8637418.1"/>
    </source>
</evidence>
<keyword evidence="2" id="KW-1185">Reference proteome</keyword>
<dbReference type="EMBL" id="CAJVPT010018859">
    <property type="protein sequence ID" value="CAG8637418.1"/>
    <property type="molecule type" value="Genomic_DNA"/>
</dbReference>
<comment type="caution">
    <text evidence="1">The sequence shown here is derived from an EMBL/GenBank/DDBJ whole genome shotgun (WGS) entry which is preliminary data.</text>
</comment>
<accession>A0ACA9NE63</accession>
<name>A0ACA9NE63_9GLOM</name>
<evidence type="ECO:0000313" key="2">
    <source>
        <dbReference type="Proteomes" id="UP000789525"/>
    </source>
</evidence>
<organism evidence="1 2">
    <name type="scientific">Acaulospora colombiana</name>
    <dbReference type="NCBI Taxonomy" id="27376"/>
    <lineage>
        <taxon>Eukaryota</taxon>
        <taxon>Fungi</taxon>
        <taxon>Fungi incertae sedis</taxon>
        <taxon>Mucoromycota</taxon>
        <taxon>Glomeromycotina</taxon>
        <taxon>Glomeromycetes</taxon>
        <taxon>Diversisporales</taxon>
        <taxon>Acaulosporaceae</taxon>
        <taxon>Acaulospora</taxon>
    </lineage>
</organism>
<proteinExistence type="predicted"/>
<protein>
    <submittedName>
        <fullName evidence="1">14955_t:CDS:1</fullName>
    </submittedName>
</protein>
<reference evidence="1" key="1">
    <citation type="submission" date="2021-06" db="EMBL/GenBank/DDBJ databases">
        <authorList>
            <person name="Kallberg Y."/>
            <person name="Tangrot J."/>
            <person name="Rosling A."/>
        </authorList>
    </citation>
    <scope>NUCLEOTIDE SEQUENCE</scope>
    <source>
        <strain evidence="1">CL356</strain>
    </source>
</reference>